<proteinExistence type="predicted"/>
<dbReference type="InterPro" id="IPR019260">
    <property type="entry name" value="DUF2262"/>
</dbReference>
<dbReference type="Pfam" id="PF10020">
    <property type="entry name" value="DUF2262"/>
    <property type="match status" value="1"/>
</dbReference>
<protein>
    <submittedName>
        <fullName evidence="2">DUF2262 domain-containing protein</fullName>
    </submittedName>
</protein>
<dbReference type="Proteomes" id="UP000308149">
    <property type="component" value="Chromosome"/>
</dbReference>
<evidence type="ECO:0000259" key="1">
    <source>
        <dbReference type="Pfam" id="PF10020"/>
    </source>
</evidence>
<gene>
    <name evidence="2" type="ORF">FHQ07_03890</name>
</gene>
<dbReference type="KEGG" id="thes:FHQ07_03890"/>
<evidence type="ECO:0000313" key="3">
    <source>
        <dbReference type="Proteomes" id="UP000308149"/>
    </source>
</evidence>
<evidence type="ECO:0000313" key="2">
    <source>
        <dbReference type="EMBL" id="QDA56515.1"/>
    </source>
</evidence>
<reference evidence="2 3" key="1">
    <citation type="submission" date="2019-06" db="EMBL/GenBank/DDBJ databases">
        <title>Thermomonas aquatica sp. nov., isolated from an industrial wastewater treatment plant.</title>
        <authorList>
            <person name="Jeon J.H."/>
            <person name="Park D.-S."/>
        </authorList>
    </citation>
    <scope>NUCLEOTIDE SEQUENCE [LARGE SCALE GENOMIC DNA]</scope>
    <source>
        <strain evidence="2 3">SY21</strain>
    </source>
</reference>
<dbReference type="EMBL" id="CP040871">
    <property type="protein sequence ID" value="QDA56515.1"/>
    <property type="molecule type" value="Genomic_DNA"/>
</dbReference>
<keyword evidence="3" id="KW-1185">Reference proteome</keyword>
<sequence>MLKLLKNLFTKPIGSTASQCVPAEPIEHPILGSLVPDKKFPDSLTGRINYGGNCIELQATPDGQPIGIAIDLAIRATKDIQKLDALCKGLIADDSLDGYNSDWRFGQTALEDGSFRNFEKPLLTREEFFEKLMLENIEAYGTLMLVLTYKDNDMFWGHSFQVTFFDGPTFGDAHVSMVG</sequence>
<organism evidence="2 3">
    <name type="scientific">Thermomonas aquatica</name>
    <dbReference type="NCBI Taxonomy" id="2202149"/>
    <lineage>
        <taxon>Bacteria</taxon>
        <taxon>Pseudomonadati</taxon>
        <taxon>Pseudomonadota</taxon>
        <taxon>Gammaproteobacteria</taxon>
        <taxon>Lysobacterales</taxon>
        <taxon>Lysobacteraceae</taxon>
        <taxon>Thermomonas</taxon>
    </lineage>
</organism>
<dbReference type="RefSeq" id="WP_139715450.1">
    <property type="nucleotide sequence ID" value="NZ_CP040871.1"/>
</dbReference>
<dbReference type="OrthoDB" id="5915821at2"/>
<name>A0A5B7ZPG8_9GAMM</name>
<dbReference type="AlphaFoldDB" id="A0A5B7ZPG8"/>
<feature type="domain" description="DUF2262" evidence="1">
    <location>
        <begin position="29"/>
        <end position="163"/>
    </location>
</feature>
<accession>A0A5B7ZPG8</accession>